<dbReference type="PANTHER" id="PTHR23278">
    <property type="entry name" value="SIDESTEP PROTEIN"/>
    <property type="match status" value="1"/>
</dbReference>
<evidence type="ECO:0000313" key="3">
    <source>
        <dbReference type="Proteomes" id="UP000324222"/>
    </source>
</evidence>
<evidence type="ECO:0000313" key="2">
    <source>
        <dbReference type="EMBL" id="MPC55206.1"/>
    </source>
</evidence>
<dbReference type="Proteomes" id="UP000324222">
    <property type="component" value="Unassembled WGS sequence"/>
</dbReference>
<sequence>MEYLTERLREDMSKYGKRKKRCGELCNNRHSNNEKRKECVWNNGQNEEGKGEVRGAEGALHQGVPAPQHTPTPTRRLLCYSCTLNTPPLHPCRLPHNLAVSNELCRIAALHSTHAFHARRIGLSSQSTAHIPHCNYHLHHQYQICCSSTVHFPPLGECGEGLHHTPVPDVSFPPFPDKPYCRRHSKNVYGTALHEPASVTCEVEASPGPVTFRWTFNNTSEHLPIPASAVTSKVSKDCW</sequence>
<gene>
    <name evidence="2" type="ORF">E2C01_049138</name>
</gene>
<dbReference type="PANTHER" id="PTHR23278:SF19">
    <property type="entry name" value="OBSCURIN"/>
    <property type="match status" value="1"/>
</dbReference>
<protein>
    <recommendedName>
        <fullName evidence="1">Ig-like domain-containing protein</fullName>
    </recommendedName>
</protein>
<proteinExistence type="predicted"/>
<organism evidence="2 3">
    <name type="scientific">Portunus trituberculatus</name>
    <name type="common">Swimming crab</name>
    <name type="synonym">Neptunus trituberculatus</name>
    <dbReference type="NCBI Taxonomy" id="210409"/>
    <lineage>
        <taxon>Eukaryota</taxon>
        <taxon>Metazoa</taxon>
        <taxon>Ecdysozoa</taxon>
        <taxon>Arthropoda</taxon>
        <taxon>Crustacea</taxon>
        <taxon>Multicrustacea</taxon>
        <taxon>Malacostraca</taxon>
        <taxon>Eumalacostraca</taxon>
        <taxon>Eucarida</taxon>
        <taxon>Decapoda</taxon>
        <taxon>Pleocyemata</taxon>
        <taxon>Brachyura</taxon>
        <taxon>Eubrachyura</taxon>
        <taxon>Portunoidea</taxon>
        <taxon>Portunidae</taxon>
        <taxon>Portuninae</taxon>
        <taxon>Portunus</taxon>
    </lineage>
</organism>
<dbReference type="AlphaFoldDB" id="A0A5B7GCD1"/>
<dbReference type="PROSITE" id="PS50835">
    <property type="entry name" value="IG_LIKE"/>
    <property type="match status" value="1"/>
</dbReference>
<accession>A0A5B7GCD1</accession>
<name>A0A5B7GCD1_PORTR</name>
<dbReference type="EMBL" id="VSRR010012978">
    <property type="protein sequence ID" value="MPC55206.1"/>
    <property type="molecule type" value="Genomic_DNA"/>
</dbReference>
<dbReference type="InterPro" id="IPR007110">
    <property type="entry name" value="Ig-like_dom"/>
</dbReference>
<evidence type="ECO:0000259" key="1">
    <source>
        <dbReference type="PROSITE" id="PS50835"/>
    </source>
</evidence>
<feature type="domain" description="Ig-like" evidence="1">
    <location>
        <begin position="168"/>
        <end position="239"/>
    </location>
</feature>
<keyword evidence="3" id="KW-1185">Reference proteome</keyword>
<dbReference type="OrthoDB" id="6366117at2759"/>
<reference evidence="2 3" key="1">
    <citation type="submission" date="2019-05" db="EMBL/GenBank/DDBJ databases">
        <title>Another draft genome of Portunus trituberculatus and its Hox gene families provides insights of decapod evolution.</title>
        <authorList>
            <person name="Jeong J.-H."/>
            <person name="Song I."/>
            <person name="Kim S."/>
            <person name="Choi T."/>
            <person name="Kim D."/>
            <person name="Ryu S."/>
            <person name="Kim W."/>
        </authorList>
    </citation>
    <scope>NUCLEOTIDE SEQUENCE [LARGE SCALE GENOMIC DNA]</scope>
    <source>
        <tissue evidence="2">Muscle</tissue>
    </source>
</reference>
<comment type="caution">
    <text evidence="2">The sequence shown here is derived from an EMBL/GenBank/DDBJ whole genome shotgun (WGS) entry which is preliminary data.</text>
</comment>